<dbReference type="SUPFAM" id="SSF101596">
    <property type="entry name" value="Dextranase, N-terminal domain"/>
    <property type="match status" value="1"/>
</dbReference>
<protein>
    <submittedName>
        <fullName evidence="3">Uncharacterized protein</fullName>
    </submittedName>
</protein>
<evidence type="ECO:0000259" key="1">
    <source>
        <dbReference type="Pfam" id="PF03718"/>
    </source>
</evidence>
<dbReference type="InterPro" id="IPR023226">
    <property type="entry name" value="Glyco_hydro_49_N_dom"/>
</dbReference>
<dbReference type="InterPro" id="IPR011050">
    <property type="entry name" value="Pectin_lyase_fold/virulence"/>
</dbReference>
<evidence type="ECO:0000313" key="3">
    <source>
        <dbReference type="EMBL" id="CAE7335340.1"/>
    </source>
</evidence>
<dbReference type="InterPro" id="IPR005192">
    <property type="entry name" value="Glyco_hydro_49_C"/>
</dbReference>
<dbReference type="InterPro" id="IPR035953">
    <property type="entry name" value="Dextranase_N-ter"/>
</dbReference>
<comment type="caution">
    <text evidence="3">The sequence shown here is derived from an EMBL/GenBank/DDBJ whole genome shotgun (WGS) entry which is preliminary data.</text>
</comment>
<dbReference type="InterPro" id="IPR012334">
    <property type="entry name" value="Pectin_lyas_fold"/>
</dbReference>
<dbReference type="AlphaFoldDB" id="A0A812PA91"/>
<dbReference type="EMBL" id="CAJNIZ010012558">
    <property type="protein sequence ID" value="CAE7335340.1"/>
    <property type="molecule type" value="Genomic_DNA"/>
</dbReference>
<feature type="domain" description="Glycoside hydrolase family 49 C-terminal" evidence="1">
    <location>
        <begin position="505"/>
        <end position="611"/>
    </location>
</feature>
<dbReference type="Gene3D" id="2.60.350.10">
    <property type="entry name" value="Dextranase, N-terminal"/>
    <property type="match status" value="1"/>
</dbReference>
<organism evidence="3 4">
    <name type="scientific">Symbiodinium pilosum</name>
    <name type="common">Dinoflagellate</name>
    <dbReference type="NCBI Taxonomy" id="2952"/>
    <lineage>
        <taxon>Eukaryota</taxon>
        <taxon>Sar</taxon>
        <taxon>Alveolata</taxon>
        <taxon>Dinophyceae</taxon>
        <taxon>Suessiales</taxon>
        <taxon>Symbiodiniaceae</taxon>
        <taxon>Symbiodinium</taxon>
    </lineage>
</organism>
<dbReference type="Pfam" id="PF18783">
    <property type="entry name" value="IPU_b_solenoid"/>
    <property type="match status" value="1"/>
</dbReference>
<dbReference type="GO" id="GO:0004553">
    <property type="term" value="F:hydrolase activity, hydrolyzing O-glycosyl compounds"/>
    <property type="evidence" value="ECO:0007669"/>
    <property type="project" value="InterPro"/>
</dbReference>
<dbReference type="InterPro" id="IPR041274">
    <property type="entry name" value="IPU_b_solenoid"/>
</dbReference>
<sequence>MGCGSSCEGGQQSGVVENVEPQAAPTSAGSVSTSSAGDLITWWHDQNTSEKRELRPEEDRTVVRSPFFEVSVWSECGEGKDKKQRPFPYFSWPRMGRKKWGYTKDDGADSFDDNGCTCTWAHFLYSTDVWVEVTVLGDVDHQDISKHVIIRPRKIAESAQSGYWSPEASGKNTVRFKIPYSDDGFRFSLEFQWETLILGGACVFHVWFEPCQGERWSYAVFRPEDLYTPAELESKVHYVDPQKADLPLNLDSVHKPIIYFRPGVYAMAWNYHAYLNNEIEWVYLAPGAYVKGAIQFRGETGKTPAKLRVTGAGTLSGEKYVYECDKANDYKTRPPEVPGGFYEGNCLKMMEFFSPEGMSQELEVQGITITNPHFHTFTVYGTLDKEDSKFATRVDNYHMVGTWYYQTDGLEVPSWSTVQNSFFQTNDDCVKLYWSDVTVRRITSWFQGNGGLVQFGWKPRNLARIICEEVDVIHDLSRFRGASNCAIVTAADLIIDDDKATAHQFCIESLTLRDIHVEGRCMCPIRIFVQSKISKIKIERFHVDQWSGIDDQCDLRDFNKNPEVTQYFKDLQEPFLEITDFKIGSEAVTSANAQSLGRMAFEPVFEGKWSVLALPG</sequence>
<dbReference type="Gene3D" id="2.160.20.10">
    <property type="entry name" value="Single-stranded right-handed beta-helix, Pectin lyase-like"/>
    <property type="match status" value="1"/>
</dbReference>
<dbReference type="Pfam" id="PF17433">
    <property type="entry name" value="Glyco_hydro_49N"/>
    <property type="match status" value="1"/>
</dbReference>
<dbReference type="SUPFAM" id="SSF51126">
    <property type="entry name" value="Pectin lyase-like"/>
    <property type="match status" value="1"/>
</dbReference>
<keyword evidence="4" id="KW-1185">Reference proteome</keyword>
<dbReference type="Proteomes" id="UP000649617">
    <property type="component" value="Unassembled WGS sequence"/>
</dbReference>
<name>A0A812PA91_SYMPI</name>
<proteinExistence type="predicted"/>
<dbReference type="OrthoDB" id="406508at2759"/>
<dbReference type="Pfam" id="PF03718">
    <property type="entry name" value="Glyco_hydro_49"/>
    <property type="match status" value="1"/>
</dbReference>
<reference evidence="3" key="1">
    <citation type="submission" date="2021-02" db="EMBL/GenBank/DDBJ databases">
        <authorList>
            <person name="Dougan E. K."/>
            <person name="Rhodes N."/>
            <person name="Thang M."/>
            <person name="Chan C."/>
        </authorList>
    </citation>
    <scope>NUCLEOTIDE SEQUENCE</scope>
</reference>
<accession>A0A812PA91</accession>
<evidence type="ECO:0000313" key="4">
    <source>
        <dbReference type="Proteomes" id="UP000649617"/>
    </source>
</evidence>
<feature type="domain" description="Glycoside hydrolase family 49 N-terminal" evidence="2">
    <location>
        <begin position="32"/>
        <end position="194"/>
    </location>
</feature>
<evidence type="ECO:0000259" key="2">
    <source>
        <dbReference type="Pfam" id="PF17433"/>
    </source>
</evidence>
<gene>
    <name evidence="3" type="ORF">SPIL2461_LOCUS7840</name>
</gene>